<organism evidence="1 2">
    <name type="scientific">Gigaspora margarita</name>
    <dbReference type="NCBI Taxonomy" id="4874"/>
    <lineage>
        <taxon>Eukaryota</taxon>
        <taxon>Fungi</taxon>
        <taxon>Fungi incertae sedis</taxon>
        <taxon>Mucoromycota</taxon>
        <taxon>Glomeromycotina</taxon>
        <taxon>Glomeromycetes</taxon>
        <taxon>Diversisporales</taxon>
        <taxon>Gigasporaceae</taxon>
        <taxon>Gigaspora</taxon>
    </lineage>
</organism>
<gene>
    <name evidence="1" type="ORF">F8M41_018273</name>
</gene>
<keyword evidence="2" id="KW-1185">Reference proteome</keyword>
<accession>A0A8H4ALY4</accession>
<protein>
    <submittedName>
        <fullName evidence="1">Uncharacterized protein</fullName>
    </submittedName>
</protein>
<evidence type="ECO:0000313" key="1">
    <source>
        <dbReference type="EMBL" id="KAF0511323.1"/>
    </source>
</evidence>
<sequence length="80" mass="9183">MQVHTQNNNSISIGMNMNNKVSVNMESNTNQMIKETDSSDEEEEPELTLDELDCTRVVNEWFIELKGGVYEIEDNDLNNT</sequence>
<evidence type="ECO:0000313" key="2">
    <source>
        <dbReference type="Proteomes" id="UP000439903"/>
    </source>
</evidence>
<name>A0A8H4ALY4_GIGMA</name>
<dbReference type="AlphaFoldDB" id="A0A8H4ALY4"/>
<dbReference type="EMBL" id="WTPW01000439">
    <property type="protein sequence ID" value="KAF0511323.1"/>
    <property type="molecule type" value="Genomic_DNA"/>
</dbReference>
<comment type="caution">
    <text evidence="1">The sequence shown here is derived from an EMBL/GenBank/DDBJ whole genome shotgun (WGS) entry which is preliminary data.</text>
</comment>
<proteinExistence type="predicted"/>
<dbReference type="Proteomes" id="UP000439903">
    <property type="component" value="Unassembled WGS sequence"/>
</dbReference>
<reference evidence="1 2" key="1">
    <citation type="journal article" date="2019" name="Environ. Microbiol.">
        <title>At the nexus of three kingdoms: the genome of the mycorrhizal fungus Gigaspora margarita provides insights into plant, endobacterial and fungal interactions.</title>
        <authorList>
            <person name="Venice F."/>
            <person name="Ghignone S."/>
            <person name="Salvioli di Fossalunga A."/>
            <person name="Amselem J."/>
            <person name="Novero M."/>
            <person name="Xianan X."/>
            <person name="Sedzielewska Toro K."/>
            <person name="Morin E."/>
            <person name="Lipzen A."/>
            <person name="Grigoriev I.V."/>
            <person name="Henrissat B."/>
            <person name="Martin F.M."/>
            <person name="Bonfante P."/>
        </authorList>
    </citation>
    <scope>NUCLEOTIDE SEQUENCE [LARGE SCALE GENOMIC DNA]</scope>
    <source>
        <strain evidence="1 2">BEG34</strain>
    </source>
</reference>